<organism evidence="10 11">
    <name type="scientific">Necator americanus</name>
    <name type="common">Human hookworm</name>
    <dbReference type="NCBI Taxonomy" id="51031"/>
    <lineage>
        <taxon>Eukaryota</taxon>
        <taxon>Metazoa</taxon>
        <taxon>Ecdysozoa</taxon>
        <taxon>Nematoda</taxon>
        <taxon>Chromadorea</taxon>
        <taxon>Rhabditida</taxon>
        <taxon>Rhabditina</taxon>
        <taxon>Rhabditomorpha</taxon>
        <taxon>Strongyloidea</taxon>
        <taxon>Ancylostomatidae</taxon>
        <taxon>Bunostominae</taxon>
        <taxon>Necator</taxon>
    </lineage>
</organism>
<dbReference type="Proteomes" id="UP001303046">
    <property type="component" value="Unassembled WGS sequence"/>
</dbReference>
<dbReference type="PANTHER" id="PTHR11920:SF335">
    <property type="entry name" value="GUANYLATE CYCLASE"/>
    <property type="match status" value="1"/>
</dbReference>
<accession>A0ABR1ENZ3</accession>
<evidence type="ECO:0000256" key="2">
    <source>
        <dbReference type="ARBA" id="ARBA00004370"/>
    </source>
</evidence>
<dbReference type="SUPFAM" id="SSF55073">
    <property type="entry name" value="Nucleotide cyclase"/>
    <property type="match status" value="1"/>
</dbReference>
<dbReference type="EMBL" id="JAVFWL010000006">
    <property type="protein sequence ID" value="KAK6764348.1"/>
    <property type="molecule type" value="Genomic_DNA"/>
</dbReference>
<feature type="domain" description="Guanylate cyclase" evidence="9">
    <location>
        <begin position="35"/>
        <end position="50"/>
    </location>
</feature>
<evidence type="ECO:0000259" key="9">
    <source>
        <dbReference type="PROSITE" id="PS50125"/>
    </source>
</evidence>
<evidence type="ECO:0000313" key="10">
    <source>
        <dbReference type="EMBL" id="KAK6764348.1"/>
    </source>
</evidence>
<protein>
    <recommendedName>
        <fullName evidence="9">Guanylate cyclase domain-containing protein</fullName>
    </recommendedName>
</protein>
<dbReference type="InterPro" id="IPR029787">
    <property type="entry name" value="Nucleotide_cyclase"/>
</dbReference>
<keyword evidence="4" id="KW-0547">Nucleotide-binding</keyword>
<keyword evidence="7" id="KW-0325">Glycoprotein</keyword>
<proteinExistence type="predicted"/>
<dbReference type="Pfam" id="PF00211">
    <property type="entry name" value="Guanylate_cyc"/>
    <property type="match status" value="1"/>
</dbReference>
<evidence type="ECO:0000256" key="1">
    <source>
        <dbReference type="ARBA" id="ARBA00001436"/>
    </source>
</evidence>
<keyword evidence="3" id="KW-0812">Transmembrane</keyword>
<gene>
    <name evidence="10" type="primary">Necator_chrX.g24776</name>
    <name evidence="10" type="ORF">RB195_024611</name>
</gene>
<name>A0ABR1ENZ3_NECAM</name>
<evidence type="ECO:0000256" key="6">
    <source>
        <dbReference type="ARBA" id="ARBA00023136"/>
    </source>
</evidence>
<reference evidence="10 11" key="1">
    <citation type="submission" date="2023-08" db="EMBL/GenBank/DDBJ databases">
        <title>A Necator americanus chromosomal reference genome.</title>
        <authorList>
            <person name="Ilik V."/>
            <person name="Petrzelkova K.J."/>
            <person name="Pardy F."/>
            <person name="Fuh T."/>
            <person name="Niatou-Singa F.S."/>
            <person name="Gouil Q."/>
            <person name="Baker L."/>
            <person name="Ritchie M.E."/>
            <person name="Jex A.R."/>
            <person name="Gazzola D."/>
            <person name="Li H."/>
            <person name="Toshio Fujiwara R."/>
            <person name="Zhan B."/>
            <person name="Aroian R.V."/>
            <person name="Pafco B."/>
            <person name="Schwarz E.M."/>
        </authorList>
    </citation>
    <scope>NUCLEOTIDE SEQUENCE [LARGE SCALE GENOMIC DNA]</scope>
    <source>
        <strain evidence="10 11">Aroian</strain>
        <tissue evidence="10">Whole animal</tissue>
    </source>
</reference>
<dbReference type="InterPro" id="IPR050401">
    <property type="entry name" value="Cyclic_nucleotide_synthase"/>
</dbReference>
<evidence type="ECO:0000256" key="7">
    <source>
        <dbReference type="ARBA" id="ARBA00023180"/>
    </source>
</evidence>
<dbReference type="CDD" id="cd07302">
    <property type="entry name" value="CHD"/>
    <property type="match status" value="1"/>
</dbReference>
<keyword evidence="5" id="KW-1133">Transmembrane helix</keyword>
<comment type="subcellular location">
    <subcellularLocation>
        <location evidence="2">Membrane</location>
    </subcellularLocation>
</comment>
<keyword evidence="11" id="KW-1185">Reference proteome</keyword>
<dbReference type="InterPro" id="IPR001054">
    <property type="entry name" value="A/G_cyclase"/>
</dbReference>
<evidence type="ECO:0000256" key="3">
    <source>
        <dbReference type="ARBA" id="ARBA00022692"/>
    </source>
</evidence>
<dbReference type="PROSITE" id="PS50125">
    <property type="entry name" value="GUANYLATE_CYCLASE_2"/>
    <property type="match status" value="1"/>
</dbReference>
<comment type="catalytic activity">
    <reaction evidence="1">
        <text>GTP = 3',5'-cyclic GMP + diphosphate</text>
        <dbReference type="Rhea" id="RHEA:13665"/>
        <dbReference type="ChEBI" id="CHEBI:33019"/>
        <dbReference type="ChEBI" id="CHEBI:37565"/>
        <dbReference type="ChEBI" id="CHEBI:57746"/>
        <dbReference type="EC" id="4.6.1.2"/>
    </reaction>
</comment>
<evidence type="ECO:0000256" key="4">
    <source>
        <dbReference type="ARBA" id="ARBA00022741"/>
    </source>
</evidence>
<keyword evidence="6" id="KW-0472">Membrane</keyword>
<keyword evidence="8" id="KW-0456">Lyase</keyword>
<comment type="caution">
    <text evidence="10">The sequence shown here is derived from an EMBL/GenBank/DDBJ whole genome shotgun (WGS) entry which is preliminary data.</text>
</comment>
<evidence type="ECO:0000256" key="8">
    <source>
        <dbReference type="ARBA" id="ARBA00023239"/>
    </source>
</evidence>
<sequence>MLELLMVGFKQQPRLLTKFITANVSALSPSSEPGKYCLFGDTVNTASRMESHSPVGRIHCSESAVLSAQQTGRFEFESRGKVQIKGKGEMNTYFLLRSYKRSIWEVIHTQRDENVNSIDGYQELRDGFVDNSTTKKSYKHSSVCVIS</sequence>
<dbReference type="Gene3D" id="3.30.70.1230">
    <property type="entry name" value="Nucleotide cyclase"/>
    <property type="match status" value="1"/>
</dbReference>
<evidence type="ECO:0000256" key="5">
    <source>
        <dbReference type="ARBA" id="ARBA00022989"/>
    </source>
</evidence>
<evidence type="ECO:0000313" key="11">
    <source>
        <dbReference type="Proteomes" id="UP001303046"/>
    </source>
</evidence>
<dbReference type="PANTHER" id="PTHR11920">
    <property type="entry name" value="GUANYLYL CYCLASE"/>
    <property type="match status" value="1"/>
</dbReference>